<dbReference type="GO" id="GO:0005737">
    <property type="term" value="C:cytoplasm"/>
    <property type="evidence" value="ECO:0007669"/>
    <property type="project" value="TreeGrafter"/>
</dbReference>
<evidence type="ECO:0000313" key="3">
    <source>
        <dbReference type="EMBL" id="AVO38924.1"/>
    </source>
</evidence>
<dbReference type="GO" id="GO:0016491">
    <property type="term" value="F:oxidoreductase activity"/>
    <property type="evidence" value="ECO:0007669"/>
    <property type="project" value="UniProtKB-KW"/>
</dbReference>
<organism evidence="3 4">
    <name type="scientific">Pukyongiella litopenaei</name>
    <dbReference type="NCBI Taxonomy" id="2605946"/>
    <lineage>
        <taxon>Bacteria</taxon>
        <taxon>Pseudomonadati</taxon>
        <taxon>Pseudomonadota</taxon>
        <taxon>Alphaproteobacteria</taxon>
        <taxon>Rhodobacterales</taxon>
        <taxon>Paracoccaceae</taxon>
        <taxon>Pukyongiella</taxon>
    </lineage>
</organism>
<dbReference type="SUPFAM" id="SSF51905">
    <property type="entry name" value="FAD/NAD(P)-binding domain"/>
    <property type="match status" value="1"/>
</dbReference>
<proteinExistence type="predicted"/>
<evidence type="ECO:0000256" key="1">
    <source>
        <dbReference type="ARBA" id="ARBA00023002"/>
    </source>
</evidence>
<name>A0A2S0MSR6_9RHOB</name>
<dbReference type="InterPro" id="IPR036188">
    <property type="entry name" value="FAD/NAD-bd_sf"/>
</dbReference>
<keyword evidence="1" id="KW-0560">Oxidoreductase</keyword>
<dbReference type="PANTHER" id="PTHR13847:SF289">
    <property type="entry name" value="GLYCINE OXIDASE"/>
    <property type="match status" value="1"/>
</dbReference>
<keyword evidence="4" id="KW-1185">Reference proteome</keyword>
<dbReference type="InterPro" id="IPR006076">
    <property type="entry name" value="FAD-dep_OxRdtase"/>
</dbReference>
<reference evidence="4" key="1">
    <citation type="submission" date="2018-03" db="EMBL/GenBank/DDBJ databases">
        <title>Genomic analysis of the strain SH-1 isolated from shrimp intestine.</title>
        <authorList>
            <person name="Kim Y.-S."/>
            <person name="Kim S.-E."/>
            <person name="Kim K.-H."/>
        </authorList>
    </citation>
    <scope>NUCLEOTIDE SEQUENCE [LARGE SCALE GENOMIC DNA]</scope>
    <source>
        <strain evidence="4">SH-1</strain>
    </source>
</reference>
<gene>
    <name evidence="3" type="ORF">C6Y53_15240</name>
</gene>
<dbReference type="KEGG" id="thas:C6Y53_15240"/>
<dbReference type="AlphaFoldDB" id="A0A2S0MSR6"/>
<dbReference type="Gene3D" id="3.30.9.10">
    <property type="entry name" value="D-Amino Acid Oxidase, subunit A, domain 2"/>
    <property type="match status" value="1"/>
</dbReference>
<dbReference type="Pfam" id="PF01266">
    <property type="entry name" value="DAO"/>
    <property type="match status" value="1"/>
</dbReference>
<dbReference type="RefSeq" id="WP_106473234.1">
    <property type="nucleotide sequence ID" value="NZ_CP027665.1"/>
</dbReference>
<evidence type="ECO:0000259" key="2">
    <source>
        <dbReference type="Pfam" id="PF01266"/>
    </source>
</evidence>
<accession>A0A2S0MSR6</accession>
<dbReference type="Proteomes" id="UP000237655">
    <property type="component" value="Chromosome"/>
</dbReference>
<protein>
    <submittedName>
        <fullName evidence="3">FAD-dependent oxidoreductase</fullName>
    </submittedName>
</protein>
<feature type="domain" description="FAD dependent oxidoreductase" evidence="2">
    <location>
        <begin position="6"/>
        <end position="396"/>
    </location>
</feature>
<dbReference type="SUPFAM" id="SSF54373">
    <property type="entry name" value="FAD-linked reductases, C-terminal domain"/>
    <property type="match status" value="1"/>
</dbReference>
<dbReference type="PANTHER" id="PTHR13847">
    <property type="entry name" value="SARCOSINE DEHYDROGENASE-RELATED"/>
    <property type="match status" value="1"/>
</dbReference>
<evidence type="ECO:0000313" key="4">
    <source>
        <dbReference type="Proteomes" id="UP000237655"/>
    </source>
</evidence>
<dbReference type="Gene3D" id="3.50.50.60">
    <property type="entry name" value="FAD/NAD(P)-binding domain"/>
    <property type="match status" value="2"/>
</dbReference>
<dbReference type="EMBL" id="CP027665">
    <property type="protein sequence ID" value="AVO38924.1"/>
    <property type="molecule type" value="Genomic_DNA"/>
</dbReference>
<sequence>MADRADLLVIGAGVIGVTAALMAQARGRRVILIDRSGPAAGASRGNAGGLAFSEIEPMAAPATLRSAPRWLLDPLGPLSVPPGELPKRAPWLLRFALAAHPARVRASRQALAALNLLSRDELKPFLDATGTRNLLRERGHLSVYDRARHFAAARKDWEERGRFGMDCRFLDGAEALATVQPGLHSRFAHGIFTTHWWSIDDPRRYVERLHAAFLARGGLWRVGTVEGLLAGTAGPAAQLAGGETLHAEKILVAAGAWSHLLLHDLGLHIPLDTERGYNTTLPGNSIGLRMPITFEAHGFVTSPIGSGIRVGGAVELGGLERPPHPKRARALLDKARAFLPGLDTSGGTEWMGFRPSLPDSLPVIGPAGPADVFLAFGHGHLGLTQSAGTGRLICDLIDGQTPPVDAAPFRADRF</sequence>